<dbReference type="RefSeq" id="WP_223676815.1">
    <property type="nucleotide sequence ID" value="NZ_JAINZW010000006.1"/>
</dbReference>
<keyword evidence="3" id="KW-1185">Reference proteome</keyword>
<dbReference type="Proteomes" id="UP001430954">
    <property type="component" value="Unassembled WGS sequence"/>
</dbReference>
<comment type="caution">
    <text evidence="2">The sequence shown here is derived from an EMBL/GenBank/DDBJ whole genome shotgun (WGS) entry which is preliminary data.</text>
</comment>
<keyword evidence="1" id="KW-0472">Membrane</keyword>
<keyword evidence="1" id="KW-1133">Transmembrane helix</keyword>
<protein>
    <submittedName>
        <fullName evidence="2">Uncharacterized protein</fullName>
    </submittedName>
</protein>
<feature type="transmembrane region" description="Helical" evidence="1">
    <location>
        <begin position="47"/>
        <end position="69"/>
    </location>
</feature>
<evidence type="ECO:0000313" key="2">
    <source>
        <dbReference type="EMBL" id="MBZ4040363.1"/>
    </source>
</evidence>
<feature type="transmembrane region" description="Helical" evidence="1">
    <location>
        <begin position="81"/>
        <end position="99"/>
    </location>
</feature>
<gene>
    <name evidence="2" type="ORF">K6753_12565</name>
</gene>
<sequence>MVGTFAGIAVGWLVIMLSQLLSAALYPPPPGTDLTDPAVLADFINAAPVAAMACVIAGYALAALLGGWLAARLARPRLRTAATVVGGMVLLGVVLNYTMIPHPTWMLASGVLLPLPMAWLGARLAGRRARAPNT</sequence>
<evidence type="ECO:0000313" key="3">
    <source>
        <dbReference type="Proteomes" id="UP001430954"/>
    </source>
</evidence>
<keyword evidence="1" id="KW-0812">Transmembrane</keyword>
<reference evidence="2 3" key="1">
    <citation type="submission" date="2021-09" db="EMBL/GenBank/DDBJ databases">
        <title>Lysobacter sp. 13A isolated from the river sediment.</title>
        <authorList>
            <person name="Liu H."/>
            <person name="Li S."/>
            <person name="Mao S."/>
        </authorList>
    </citation>
    <scope>NUCLEOTIDE SEQUENCE [LARGE SCALE GENOMIC DNA]</scope>
    <source>
        <strain evidence="2 3">13A</strain>
    </source>
</reference>
<proteinExistence type="predicted"/>
<accession>A0ABS7T8Z5</accession>
<organism evidence="2 3">
    <name type="scientific">Novilysobacter selenitireducens</name>
    <dbReference type="NCBI Taxonomy" id="2872639"/>
    <lineage>
        <taxon>Bacteria</taxon>
        <taxon>Pseudomonadati</taxon>
        <taxon>Pseudomonadota</taxon>
        <taxon>Gammaproteobacteria</taxon>
        <taxon>Lysobacterales</taxon>
        <taxon>Lysobacteraceae</taxon>
        <taxon>Novilysobacter</taxon>
    </lineage>
</organism>
<evidence type="ECO:0000256" key="1">
    <source>
        <dbReference type="SAM" id="Phobius"/>
    </source>
</evidence>
<name>A0ABS7T8Z5_9GAMM</name>
<feature type="transmembrane region" description="Helical" evidence="1">
    <location>
        <begin position="105"/>
        <end position="125"/>
    </location>
</feature>
<dbReference type="EMBL" id="JAINZW010000006">
    <property type="protein sequence ID" value="MBZ4040363.1"/>
    <property type="molecule type" value="Genomic_DNA"/>
</dbReference>